<sequence length="94" mass="10323">MAAVNGTEMCTLGLATESWYFCDGKQRVCTAALSAGRRCKMAWVRLSILSVGVLQPDSIVVNKMTSFHYLPFSFPCDLRPGVQPVSMIYPCNGK</sequence>
<proteinExistence type="predicted"/>
<accession>A0A0E9S1P8</accession>
<dbReference type="EMBL" id="GBXM01074139">
    <property type="protein sequence ID" value="JAH34438.1"/>
    <property type="molecule type" value="Transcribed_RNA"/>
</dbReference>
<name>A0A0E9S1P8_ANGAN</name>
<reference evidence="1" key="2">
    <citation type="journal article" date="2015" name="Fish Shellfish Immunol.">
        <title>Early steps in the European eel (Anguilla anguilla)-Vibrio vulnificus interaction in the gills: Role of the RtxA13 toxin.</title>
        <authorList>
            <person name="Callol A."/>
            <person name="Pajuelo D."/>
            <person name="Ebbesson L."/>
            <person name="Teles M."/>
            <person name="MacKenzie S."/>
            <person name="Amaro C."/>
        </authorList>
    </citation>
    <scope>NUCLEOTIDE SEQUENCE</scope>
</reference>
<evidence type="ECO:0000313" key="1">
    <source>
        <dbReference type="EMBL" id="JAH34438.1"/>
    </source>
</evidence>
<reference evidence="1" key="1">
    <citation type="submission" date="2014-11" db="EMBL/GenBank/DDBJ databases">
        <authorList>
            <person name="Amaro Gonzalez C."/>
        </authorList>
    </citation>
    <scope>NUCLEOTIDE SEQUENCE</scope>
</reference>
<protein>
    <submittedName>
        <fullName evidence="1">Uncharacterized protein</fullName>
    </submittedName>
</protein>
<organism evidence="1">
    <name type="scientific">Anguilla anguilla</name>
    <name type="common">European freshwater eel</name>
    <name type="synonym">Muraena anguilla</name>
    <dbReference type="NCBI Taxonomy" id="7936"/>
    <lineage>
        <taxon>Eukaryota</taxon>
        <taxon>Metazoa</taxon>
        <taxon>Chordata</taxon>
        <taxon>Craniata</taxon>
        <taxon>Vertebrata</taxon>
        <taxon>Euteleostomi</taxon>
        <taxon>Actinopterygii</taxon>
        <taxon>Neopterygii</taxon>
        <taxon>Teleostei</taxon>
        <taxon>Anguilliformes</taxon>
        <taxon>Anguillidae</taxon>
        <taxon>Anguilla</taxon>
    </lineage>
</organism>
<dbReference type="AlphaFoldDB" id="A0A0E9S1P8"/>